<dbReference type="GO" id="GO:0098552">
    <property type="term" value="C:side of membrane"/>
    <property type="evidence" value="ECO:0007669"/>
    <property type="project" value="UniProtKB-KW"/>
</dbReference>
<protein>
    <recommendedName>
        <fullName evidence="9">Copper acquisition factor BIM1-like domain-containing protein</fullName>
    </recommendedName>
</protein>
<keyword evidence="4" id="KW-0732">Signal</keyword>
<feature type="region of interest" description="Disordered" evidence="8">
    <location>
        <begin position="173"/>
        <end position="197"/>
    </location>
</feature>
<feature type="domain" description="Copper acquisition factor BIM1-like" evidence="9">
    <location>
        <begin position="16"/>
        <end position="153"/>
    </location>
</feature>
<evidence type="ECO:0000313" key="11">
    <source>
        <dbReference type="Proteomes" id="UP000593566"/>
    </source>
</evidence>
<keyword evidence="2" id="KW-1003">Cell membrane</keyword>
<evidence type="ECO:0000256" key="4">
    <source>
        <dbReference type="ARBA" id="ARBA00022729"/>
    </source>
</evidence>
<evidence type="ECO:0000256" key="1">
    <source>
        <dbReference type="ARBA" id="ARBA00004609"/>
    </source>
</evidence>
<organism evidence="10 11">
    <name type="scientific">Letharia lupina</name>
    <dbReference type="NCBI Taxonomy" id="560253"/>
    <lineage>
        <taxon>Eukaryota</taxon>
        <taxon>Fungi</taxon>
        <taxon>Dikarya</taxon>
        <taxon>Ascomycota</taxon>
        <taxon>Pezizomycotina</taxon>
        <taxon>Lecanoromycetes</taxon>
        <taxon>OSLEUM clade</taxon>
        <taxon>Lecanoromycetidae</taxon>
        <taxon>Lecanorales</taxon>
        <taxon>Lecanorineae</taxon>
        <taxon>Parmeliaceae</taxon>
        <taxon>Letharia</taxon>
    </lineage>
</organism>
<dbReference type="InterPro" id="IPR046936">
    <property type="entry name" value="BIM1-like"/>
</dbReference>
<dbReference type="EMBL" id="JACCJB010000023">
    <property type="protein sequence ID" value="KAF6218181.1"/>
    <property type="molecule type" value="Genomic_DNA"/>
</dbReference>
<comment type="caution">
    <text evidence="10">The sequence shown here is derived from an EMBL/GenBank/DDBJ whole genome shotgun (WGS) entry which is preliminary data.</text>
</comment>
<dbReference type="CDD" id="cd21176">
    <property type="entry name" value="LPMO_auxiliary-like"/>
    <property type="match status" value="1"/>
</dbReference>
<dbReference type="GO" id="GO:0005886">
    <property type="term" value="C:plasma membrane"/>
    <property type="evidence" value="ECO:0007669"/>
    <property type="project" value="UniProtKB-SubCell"/>
</dbReference>
<evidence type="ECO:0000256" key="7">
    <source>
        <dbReference type="ARBA" id="ARBA00023288"/>
    </source>
</evidence>
<keyword evidence="3" id="KW-0336">GPI-anchor</keyword>
<dbReference type="RefSeq" id="XP_037147616.1">
    <property type="nucleotide sequence ID" value="XM_037297042.1"/>
</dbReference>
<evidence type="ECO:0000256" key="8">
    <source>
        <dbReference type="SAM" id="MobiDB-lite"/>
    </source>
</evidence>
<dbReference type="Proteomes" id="UP000593566">
    <property type="component" value="Unassembled WGS sequence"/>
</dbReference>
<dbReference type="AlphaFoldDB" id="A0A8H6F7U0"/>
<comment type="subcellular location">
    <subcellularLocation>
        <location evidence="1">Cell membrane</location>
        <topology evidence="1">Lipid-anchor</topology>
        <topology evidence="1">GPI-anchor</topology>
    </subcellularLocation>
</comment>
<evidence type="ECO:0000259" key="9">
    <source>
        <dbReference type="Pfam" id="PF20238"/>
    </source>
</evidence>
<dbReference type="PANTHER" id="PTHR34992:SF1">
    <property type="entry name" value="COPPER ACQUISITION FACTOR BIM1-LIKE DOMAIN-CONTAINING PROTEIN"/>
    <property type="match status" value="1"/>
</dbReference>
<sequence length="228" mass="23308">MLDPACCISILGQSTAHFLLNFPPTIGFDDSLEATPPCGSFTVDFSKDNVTDFHVGGDFIAMTSIHPMATWLFRATLDQTASGNWSDLLPAVVQTGLGDYCETGIMVPSTWAGSKGVVGVVQDAPDGILYQCSTVNFIAGFITPSGICKNVTGLSAAYTTDAKLSSLPATAAATSNPATSTGTSTSTGSTATSTAKASEAQTIDPYGGLSMLVGLITIGSATLMAGRL</sequence>
<dbReference type="PANTHER" id="PTHR34992">
    <property type="entry name" value="HYPHAL ANASTAMOSIS-7 PROTEIN"/>
    <property type="match status" value="1"/>
</dbReference>
<keyword evidence="5" id="KW-0472">Membrane</keyword>
<accession>A0A8H6F7U0</accession>
<keyword evidence="7" id="KW-0449">Lipoprotein</keyword>
<reference evidence="10 11" key="1">
    <citation type="journal article" date="2020" name="Genomics">
        <title>Complete, high-quality genomes from long-read metagenomic sequencing of two wolf lichen thalli reveals enigmatic genome architecture.</title>
        <authorList>
            <person name="McKenzie S.K."/>
            <person name="Walston R.F."/>
            <person name="Allen J.L."/>
        </authorList>
    </citation>
    <scope>NUCLEOTIDE SEQUENCE [LARGE SCALE GENOMIC DNA]</scope>
    <source>
        <strain evidence="10">WasteWater1</strain>
    </source>
</reference>
<dbReference type="InterPro" id="IPR046530">
    <property type="entry name" value="BIM1-like_dom"/>
</dbReference>
<proteinExistence type="predicted"/>
<evidence type="ECO:0000256" key="5">
    <source>
        <dbReference type="ARBA" id="ARBA00023136"/>
    </source>
</evidence>
<evidence type="ECO:0000256" key="3">
    <source>
        <dbReference type="ARBA" id="ARBA00022622"/>
    </source>
</evidence>
<dbReference type="Pfam" id="PF20238">
    <property type="entry name" value="BIM1-like_dom"/>
    <property type="match status" value="1"/>
</dbReference>
<evidence type="ECO:0000256" key="6">
    <source>
        <dbReference type="ARBA" id="ARBA00023180"/>
    </source>
</evidence>
<evidence type="ECO:0000313" key="10">
    <source>
        <dbReference type="EMBL" id="KAF6218181.1"/>
    </source>
</evidence>
<keyword evidence="11" id="KW-1185">Reference proteome</keyword>
<keyword evidence="6" id="KW-0325">Glycoprotein</keyword>
<gene>
    <name evidence="10" type="ORF">HO133_006140</name>
</gene>
<evidence type="ECO:0000256" key="2">
    <source>
        <dbReference type="ARBA" id="ARBA00022475"/>
    </source>
</evidence>
<dbReference type="GeneID" id="59334544"/>
<name>A0A8H6F7U0_9LECA</name>